<dbReference type="CDD" id="cd01045">
    <property type="entry name" value="Ferritin_like_AB"/>
    <property type="match status" value="1"/>
</dbReference>
<feature type="transmembrane region" description="Helical" evidence="2">
    <location>
        <begin position="302"/>
        <end position="321"/>
    </location>
</feature>
<feature type="transmembrane region" description="Helical" evidence="2">
    <location>
        <begin position="204"/>
        <end position="226"/>
    </location>
</feature>
<keyword evidence="2" id="KW-0812">Transmembrane</keyword>
<gene>
    <name evidence="4" type="ORF">E8L99_22520</name>
</gene>
<keyword evidence="2" id="KW-0472">Membrane</keyword>
<reference evidence="4 5" key="1">
    <citation type="submission" date="2019-04" db="EMBL/GenBank/DDBJ databases">
        <title>Phreatobacter aquaticus sp. nov.</title>
        <authorList>
            <person name="Choi A."/>
            <person name="Baek K."/>
        </authorList>
    </citation>
    <scope>NUCLEOTIDE SEQUENCE [LARGE SCALE GENOMIC DNA]</scope>
    <source>
        <strain evidence="4 5">NMCR1094</strain>
    </source>
</reference>
<dbReference type="NCBIfam" id="NF045676">
    <property type="entry name" value="FeExpMbfA"/>
    <property type="match status" value="1"/>
</dbReference>
<dbReference type="EMBL" id="CP039865">
    <property type="protein sequence ID" value="QCK88336.1"/>
    <property type="molecule type" value="Genomic_DNA"/>
</dbReference>
<evidence type="ECO:0000256" key="2">
    <source>
        <dbReference type="SAM" id="Phobius"/>
    </source>
</evidence>
<dbReference type="InterPro" id="IPR017040">
    <property type="entry name" value="UCP035918_rubreryth/DUF125"/>
</dbReference>
<dbReference type="InterPro" id="IPR009078">
    <property type="entry name" value="Ferritin-like_SF"/>
</dbReference>
<dbReference type="Pfam" id="PF02915">
    <property type="entry name" value="Rubrerythrin"/>
    <property type="match status" value="1"/>
</dbReference>
<dbReference type="SUPFAM" id="SSF47240">
    <property type="entry name" value="Ferritin-like"/>
    <property type="match status" value="1"/>
</dbReference>
<evidence type="ECO:0000256" key="1">
    <source>
        <dbReference type="SAM" id="Coils"/>
    </source>
</evidence>
<evidence type="ECO:0000313" key="5">
    <source>
        <dbReference type="Proteomes" id="UP000298588"/>
    </source>
</evidence>
<feature type="coiled-coil region" evidence="1">
    <location>
        <begin position="96"/>
        <end position="146"/>
    </location>
</feature>
<dbReference type="GO" id="GO:0016491">
    <property type="term" value="F:oxidoreductase activity"/>
    <property type="evidence" value="ECO:0007669"/>
    <property type="project" value="InterPro"/>
</dbReference>
<evidence type="ECO:0000313" key="4">
    <source>
        <dbReference type="EMBL" id="QCK88336.1"/>
    </source>
</evidence>
<dbReference type="GO" id="GO:0046872">
    <property type="term" value="F:metal ion binding"/>
    <property type="evidence" value="ECO:0007669"/>
    <property type="project" value="InterPro"/>
</dbReference>
<keyword evidence="2" id="KW-1133">Transmembrane helix</keyword>
<keyword evidence="5" id="KW-1185">Reference proteome</keyword>
<keyword evidence="1" id="KW-0175">Coiled coil</keyword>
<evidence type="ECO:0000259" key="3">
    <source>
        <dbReference type="Pfam" id="PF02915"/>
    </source>
</evidence>
<dbReference type="InterPro" id="IPR012347">
    <property type="entry name" value="Ferritin-like"/>
</dbReference>
<dbReference type="InterPro" id="IPR003251">
    <property type="entry name" value="Rr_diiron-bd_dom"/>
</dbReference>
<dbReference type="PANTHER" id="PTHR33531">
    <property type="entry name" value="RUBRERYTHRIN SUBFAMILY"/>
    <property type="match status" value="1"/>
</dbReference>
<proteinExistence type="predicted"/>
<feature type="transmembrane region" description="Helical" evidence="2">
    <location>
        <begin position="238"/>
        <end position="257"/>
    </location>
</feature>
<protein>
    <submittedName>
        <fullName evidence="4">Rubrerythrin</fullName>
    </submittedName>
</protein>
<dbReference type="Proteomes" id="UP000298588">
    <property type="component" value="Chromosome"/>
</dbReference>
<organism evidence="4 5">
    <name type="scientific">Phreatobacter aquaticus</name>
    <dbReference type="NCBI Taxonomy" id="2570229"/>
    <lineage>
        <taxon>Bacteria</taxon>
        <taxon>Pseudomonadati</taxon>
        <taxon>Pseudomonadota</taxon>
        <taxon>Alphaproteobacteria</taxon>
        <taxon>Hyphomicrobiales</taxon>
        <taxon>Phreatobacteraceae</taxon>
        <taxon>Phreatobacter</taxon>
    </lineage>
</organism>
<dbReference type="Gene3D" id="1.20.1260.10">
    <property type="match status" value="1"/>
</dbReference>
<dbReference type="OrthoDB" id="32301at2"/>
<sequence length="323" mass="35395">MVAFSDLSEQQVLALAITNEEEDGRIYLAFAQRLRADYPASARVFEDMAAEEATHRTRLYDLYREKFGEFLPLIRRQDVSGFLKRKPIWLTANLSLDTVRAEAESMEREAEAFYRQSASRARDISVRQLLTTLAEAESHHEDLARRLTETHLTADAKAAEDQTAHQRFVMTYVQPGLAGLMDGSVSTLAPVFAAAFATQANWETFLVAMAAAVGAGISMGLTEALSDDGKITGRGSPAVRGWVCGLMTMIGGLGHALPYLIPSSWPNSFWIATSLAIGIVVVELWAIAWIRYKYMDTPFLKAVFQIVVGGTLVLAAGILLGSA</sequence>
<dbReference type="RefSeq" id="WP_137101663.1">
    <property type="nucleotide sequence ID" value="NZ_CP039865.1"/>
</dbReference>
<dbReference type="PIRSF" id="PIRSF035918">
    <property type="entry name" value="UCP035918_rubreryth_DUF125"/>
    <property type="match status" value="1"/>
</dbReference>
<feature type="transmembrane region" description="Helical" evidence="2">
    <location>
        <begin position="269"/>
        <end position="290"/>
    </location>
</feature>
<name>A0A4D7QRX1_9HYPH</name>
<accession>A0A4D7QRX1</accession>
<feature type="domain" description="Rubrerythrin diiron-binding" evidence="3">
    <location>
        <begin position="12"/>
        <end position="147"/>
    </location>
</feature>
<dbReference type="AlphaFoldDB" id="A0A4D7QRX1"/>
<dbReference type="PANTHER" id="PTHR33531:SF10">
    <property type="entry name" value="BLR7895 PROTEIN"/>
    <property type="match status" value="1"/>
</dbReference>
<dbReference type="KEGG" id="paqt:E8L99_22520"/>